<dbReference type="Proteomes" id="UP001466331">
    <property type="component" value="Unassembled WGS sequence"/>
</dbReference>
<dbReference type="SMART" id="SM00834">
    <property type="entry name" value="CxxC_CXXC_SSSS"/>
    <property type="match status" value="1"/>
</dbReference>
<comment type="caution">
    <text evidence="3">The sequence shown here is derived from an EMBL/GenBank/DDBJ whole genome shotgun (WGS) entry which is preliminary data.</text>
</comment>
<dbReference type="Gene3D" id="2.20.28.30">
    <property type="entry name" value="RNA polymerase ii, chain L"/>
    <property type="match status" value="1"/>
</dbReference>
<feature type="region of interest" description="Disordered" evidence="1">
    <location>
        <begin position="56"/>
        <end position="79"/>
    </location>
</feature>
<dbReference type="PANTHER" id="PTHR34404">
    <property type="entry name" value="REGULATORY PROTEIN, FMDB FAMILY"/>
    <property type="match status" value="1"/>
</dbReference>
<keyword evidence="4" id="KW-1185">Reference proteome</keyword>
<dbReference type="PANTHER" id="PTHR34404:SF2">
    <property type="entry name" value="CONSERVED SERINE RICH PROTEIN"/>
    <property type="match status" value="1"/>
</dbReference>
<gene>
    <name evidence="3" type="ORF">WKV44_07345</name>
</gene>
<dbReference type="Pfam" id="PF09723">
    <property type="entry name" value="Zn_ribbon_8"/>
    <property type="match status" value="1"/>
</dbReference>
<evidence type="ECO:0000313" key="3">
    <source>
        <dbReference type="EMBL" id="MEM5948356.1"/>
    </source>
</evidence>
<dbReference type="NCBIfam" id="TIGR02605">
    <property type="entry name" value="CxxC_CxxC_SSSS"/>
    <property type="match status" value="1"/>
</dbReference>
<reference evidence="3 4" key="1">
    <citation type="submission" date="2024-03" db="EMBL/GenBank/DDBJ databases">
        <title>Ignisphaera cupida sp. nov., a hyperthermophilic hydrolytic archaeon from a hot spring of Kamchatka, and proposal of Ignisphaeraceae fam. nov.</title>
        <authorList>
            <person name="Podosokorskaya O.A."/>
            <person name="Elcheninov A.G."/>
            <person name="Maltseva A.I."/>
            <person name="Zayulina K.S."/>
            <person name="Novikov A."/>
            <person name="Merkel A.Y."/>
        </authorList>
    </citation>
    <scope>NUCLEOTIDE SEQUENCE [LARGE SCALE GENOMIC DNA]</scope>
    <source>
        <strain evidence="3 4">38H-sp</strain>
    </source>
</reference>
<evidence type="ECO:0000313" key="4">
    <source>
        <dbReference type="Proteomes" id="UP001466331"/>
    </source>
</evidence>
<feature type="domain" description="Putative regulatory protein FmdB zinc ribbon" evidence="2">
    <location>
        <begin position="1"/>
        <end position="41"/>
    </location>
</feature>
<evidence type="ECO:0000259" key="2">
    <source>
        <dbReference type="SMART" id="SM00834"/>
    </source>
</evidence>
<dbReference type="InterPro" id="IPR013429">
    <property type="entry name" value="Regulatory_FmdB_Zinc_ribbon"/>
</dbReference>
<feature type="compositionally biased region" description="Basic and acidic residues" evidence="1">
    <location>
        <begin position="69"/>
        <end position="79"/>
    </location>
</feature>
<dbReference type="EMBL" id="JBCHKQ010000003">
    <property type="protein sequence ID" value="MEM5948356.1"/>
    <property type="molecule type" value="Genomic_DNA"/>
</dbReference>
<accession>A0ABU9UCF9</accession>
<proteinExistence type="predicted"/>
<dbReference type="RefSeq" id="WP_420069807.1">
    <property type="nucleotide sequence ID" value="NZ_JBCHKQ010000003.1"/>
</dbReference>
<evidence type="ECO:0000256" key="1">
    <source>
        <dbReference type="SAM" id="MobiDB-lite"/>
    </source>
</evidence>
<protein>
    <submittedName>
        <fullName evidence="3">FmdB family zinc ribbon protein</fullName>
    </submittedName>
</protein>
<organism evidence="3 4">
    <name type="scientific">Rarispira pelagica</name>
    <dbReference type="NCBI Taxonomy" id="3141764"/>
    <lineage>
        <taxon>Bacteria</taxon>
        <taxon>Pseudomonadati</taxon>
        <taxon>Spirochaetota</taxon>
        <taxon>Spirochaetia</taxon>
        <taxon>Winmispirales</taxon>
        <taxon>Winmispiraceae</taxon>
        <taxon>Rarispira</taxon>
    </lineage>
</organism>
<sequence>MPTYEYQCTNCGHIFEAFQAISEEPIRECPECSKPVKRLISGGTGIIFKGSGFYVNDSKKSSTSAKSTSNEKSKKDSAA</sequence>
<name>A0ABU9UCF9_9SPIR</name>
<dbReference type="SUPFAM" id="SSF57802">
    <property type="entry name" value="Rubredoxin-like"/>
    <property type="match status" value="1"/>
</dbReference>